<organism evidence="1">
    <name type="scientific">invertebrate metagenome</name>
    <dbReference type="NCBI Taxonomy" id="1711999"/>
    <lineage>
        <taxon>unclassified sequences</taxon>
        <taxon>metagenomes</taxon>
        <taxon>organismal metagenomes</taxon>
    </lineage>
</organism>
<dbReference type="AlphaFoldDB" id="A0A2H9T365"/>
<evidence type="ECO:0000313" key="1">
    <source>
        <dbReference type="EMBL" id="PJE77675.1"/>
    </source>
</evidence>
<reference evidence="1" key="1">
    <citation type="journal article" date="2017" name="Appl. Environ. Microbiol.">
        <title>Molecular characterization of an Endozoicomonas-like organism causing infection in king scallop Pecten maximus L.</title>
        <authorList>
            <person name="Cano I."/>
            <person name="van Aerle R."/>
            <person name="Ross S."/>
            <person name="Verner-Jeffreys D.W."/>
            <person name="Paley R.K."/>
            <person name="Rimmer G."/>
            <person name="Ryder D."/>
            <person name="Hooper P."/>
            <person name="Stone D."/>
            <person name="Feist S.W."/>
        </authorList>
    </citation>
    <scope>NUCLEOTIDE SEQUENCE</scope>
</reference>
<gene>
    <name evidence="1" type="ORF">CI610_03394</name>
</gene>
<dbReference type="EMBL" id="NSIT01000433">
    <property type="protein sequence ID" value="PJE77675.1"/>
    <property type="molecule type" value="Genomic_DNA"/>
</dbReference>
<sequence>MVLRYYGLKLPTLGHHYVECDFPAYSAVFIQAGLFPRHDRHYNKKASLLKKILTKVYSRRFGDMTLPMSFDAGRHTSDSNDGVRLLKKYRKCNPDDEAEIGIIIKRPPTHHSPFKGHAVSLKSTSVYSKKKSRKIHCNKYIGILYCAEYGRL</sequence>
<comment type="caution">
    <text evidence="1">The sequence shown here is derived from an EMBL/GenBank/DDBJ whole genome shotgun (WGS) entry which is preliminary data.</text>
</comment>
<accession>A0A2H9T365</accession>
<name>A0A2H9T365_9ZZZZ</name>
<protein>
    <submittedName>
        <fullName evidence="1">Uncharacterized protein</fullName>
    </submittedName>
</protein>
<proteinExistence type="predicted"/>